<reference evidence="3" key="1">
    <citation type="submission" date="2018-12" db="EMBL/GenBank/DDBJ databases">
        <title>Bacillus chawlae sp. nov., Bacillus glennii sp. nov., and Bacillus saganii sp. nov. Isolated from the Vehicle Assembly Building at Kennedy Space Center where the Viking Spacecraft were Assembled.</title>
        <authorList>
            <person name="Seuylemezian A."/>
            <person name="Vaishampayan P."/>
        </authorList>
    </citation>
    <scope>NUCLEOTIDE SEQUENCE [LARGE SCALE GENOMIC DNA]</scope>
    <source>
        <strain evidence="3">DSM 13966</strain>
    </source>
</reference>
<gene>
    <name evidence="2" type="ORF">EJA10_04120</name>
</gene>
<dbReference type="EMBL" id="RSFW01000006">
    <property type="protein sequence ID" value="RSD28764.1"/>
    <property type="molecule type" value="Genomic_DNA"/>
</dbReference>
<evidence type="ECO:0000313" key="3">
    <source>
        <dbReference type="Proteomes" id="UP000279911"/>
    </source>
</evidence>
<sequence length="372" mass="42383">MKRMSKFLFYFIFVFLLVSCNAQVNKNGISNADGESQSTGKASQKPFVEKVGNVDVLNTHGGIEGIERLQSFYKDMKNGVPSDLRIVFYTIEGDPIVKDLKYNGKSLEVKNDSTRDAYGSGGIQTINCSQLVEEVNPTNTSYIATGCKEVQYGMEEILVIEYNVRQQDFFEINLKHGENLENEINTKTGEIRKETGKAEPFQMADHVKQELYKRLVFANYLDEKEMVESCDLPNAIKYNLKVYINGGQQEISWMDCDESQHGVTFTKIANYIIEQSEQDQTEKQEVIVQGYVLERKSSTLLIGEELNKLEYEWIKSEIDQVDMNSFIYDFTELEGVPVEEYQPGDKIRATIDGYISGSKPGRAKVKEIKKIN</sequence>
<evidence type="ECO:0000256" key="1">
    <source>
        <dbReference type="SAM" id="SignalP"/>
    </source>
</evidence>
<dbReference type="RefSeq" id="WP_125478726.1">
    <property type="nucleotide sequence ID" value="NZ_RSFW01000006.1"/>
</dbReference>
<comment type="caution">
    <text evidence="2">The sequence shown here is derived from an EMBL/GenBank/DDBJ whole genome shotgun (WGS) entry which is preliminary data.</text>
</comment>
<name>A0A3R9FZI9_9BACI</name>
<dbReference type="AlphaFoldDB" id="A0A3R9FZI9"/>
<dbReference type="PROSITE" id="PS51257">
    <property type="entry name" value="PROKAR_LIPOPROTEIN"/>
    <property type="match status" value="1"/>
</dbReference>
<dbReference type="Proteomes" id="UP000279911">
    <property type="component" value="Unassembled WGS sequence"/>
</dbReference>
<feature type="signal peptide" evidence="1">
    <location>
        <begin position="1"/>
        <end position="22"/>
    </location>
</feature>
<dbReference type="Pfam" id="PF14275">
    <property type="entry name" value="DUF4362"/>
    <property type="match status" value="1"/>
</dbReference>
<dbReference type="InterPro" id="IPR025372">
    <property type="entry name" value="DUF4362"/>
</dbReference>
<keyword evidence="1" id="KW-0732">Signal</keyword>
<dbReference type="Pfam" id="PF11518">
    <property type="entry name" value="DUF3221"/>
    <property type="match status" value="1"/>
</dbReference>
<dbReference type="OrthoDB" id="1912370at2"/>
<protein>
    <submittedName>
        <fullName evidence="2">DUF4362 domain-containing protein</fullName>
    </submittedName>
</protein>
<organism evidence="2 3">
    <name type="scientific">Mesobacillus subterraneus</name>
    <dbReference type="NCBI Taxonomy" id="285983"/>
    <lineage>
        <taxon>Bacteria</taxon>
        <taxon>Bacillati</taxon>
        <taxon>Bacillota</taxon>
        <taxon>Bacilli</taxon>
        <taxon>Bacillales</taxon>
        <taxon>Bacillaceae</taxon>
        <taxon>Mesobacillus</taxon>
    </lineage>
</organism>
<evidence type="ECO:0000313" key="2">
    <source>
        <dbReference type="EMBL" id="RSD28764.1"/>
    </source>
</evidence>
<feature type="chain" id="PRO_5038841009" evidence="1">
    <location>
        <begin position="23"/>
        <end position="372"/>
    </location>
</feature>
<dbReference type="InterPro" id="IPR021598">
    <property type="entry name" value="DUF3221"/>
</dbReference>
<accession>A0A3R9FZI9</accession>
<proteinExistence type="predicted"/>